<dbReference type="InterPro" id="IPR002528">
    <property type="entry name" value="MATE_fam"/>
</dbReference>
<feature type="transmembrane region" description="Helical" evidence="12">
    <location>
        <begin position="189"/>
        <end position="210"/>
    </location>
</feature>
<gene>
    <name evidence="13" type="ORF">JQC93_02770</name>
</gene>
<evidence type="ECO:0000256" key="9">
    <source>
        <dbReference type="ARBA" id="ARBA00023136"/>
    </source>
</evidence>
<evidence type="ECO:0000256" key="7">
    <source>
        <dbReference type="ARBA" id="ARBA00022989"/>
    </source>
</evidence>
<keyword evidence="5" id="KW-1003">Cell membrane</keyword>
<evidence type="ECO:0000256" key="1">
    <source>
        <dbReference type="ARBA" id="ARBA00004429"/>
    </source>
</evidence>
<evidence type="ECO:0000256" key="11">
    <source>
        <dbReference type="ARBA" id="ARBA00031636"/>
    </source>
</evidence>
<dbReference type="Proteomes" id="UP000809621">
    <property type="component" value="Unassembled WGS sequence"/>
</dbReference>
<keyword evidence="6 12" id="KW-0812">Transmembrane</keyword>
<name>A0ABS2HGN8_9VIBR</name>
<feature type="transmembrane region" description="Helical" evidence="12">
    <location>
        <begin position="21"/>
        <end position="39"/>
    </location>
</feature>
<feature type="transmembrane region" description="Helical" evidence="12">
    <location>
        <begin position="406"/>
        <end position="428"/>
    </location>
</feature>
<evidence type="ECO:0000256" key="10">
    <source>
        <dbReference type="ARBA" id="ARBA00030855"/>
    </source>
</evidence>
<feature type="transmembrane region" description="Helical" evidence="12">
    <location>
        <begin position="85"/>
        <end position="108"/>
    </location>
</feature>
<evidence type="ECO:0000256" key="4">
    <source>
        <dbReference type="ARBA" id="ARBA00022449"/>
    </source>
</evidence>
<evidence type="ECO:0000256" key="3">
    <source>
        <dbReference type="ARBA" id="ARBA00022448"/>
    </source>
</evidence>
<feature type="transmembrane region" description="Helical" evidence="12">
    <location>
        <begin position="276"/>
        <end position="297"/>
    </location>
</feature>
<dbReference type="RefSeq" id="WP_205156928.1">
    <property type="nucleotide sequence ID" value="NZ_JAFEUM010000001.1"/>
</dbReference>
<feature type="transmembrane region" description="Helical" evidence="12">
    <location>
        <begin position="349"/>
        <end position="369"/>
    </location>
</feature>
<dbReference type="EMBL" id="JAFEUM010000001">
    <property type="protein sequence ID" value="MBM7035318.1"/>
    <property type="molecule type" value="Genomic_DNA"/>
</dbReference>
<feature type="transmembrane region" description="Helical" evidence="12">
    <location>
        <begin position="128"/>
        <end position="152"/>
    </location>
</feature>
<comment type="caution">
    <text evidence="13">The sequence shown here is derived from an EMBL/GenBank/DDBJ whole genome shotgun (WGS) entry which is preliminary data.</text>
</comment>
<evidence type="ECO:0000256" key="8">
    <source>
        <dbReference type="ARBA" id="ARBA00023065"/>
    </source>
</evidence>
<dbReference type="PANTHER" id="PTHR43298:SF2">
    <property type="entry name" value="FMN_FAD EXPORTER YEEO-RELATED"/>
    <property type="match status" value="1"/>
</dbReference>
<protein>
    <recommendedName>
        <fullName evidence="2">Multidrug resistance protein NorM</fullName>
    </recommendedName>
    <alternativeName>
        <fullName evidence="11">Multidrug-efflux transporter</fullName>
    </alternativeName>
    <alternativeName>
        <fullName evidence="10">Na(+)/drug antiporter</fullName>
    </alternativeName>
</protein>
<keyword evidence="8" id="KW-0406">Ion transport</keyword>
<feature type="transmembrane region" description="Helical" evidence="12">
    <location>
        <begin position="45"/>
        <end position="73"/>
    </location>
</feature>
<organism evidence="13 14">
    <name type="scientific">Vibrio ulleungensis</name>
    <dbReference type="NCBI Taxonomy" id="2807619"/>
    <lineage>
        <taxon>Bacteria</taxon>
        <taxon>Pseudomonadati</taxon>
        <taxon>Pseudomonadota</taxon>
        <taxon>Gammaproteobacteria</taxon>
        <taxon>Vibrionales</taxon>
        <taxon>Vibrionaceae</taxon>
        <taxon>Vibrio</taxon>
    </lineage>
</organism>
<evidence type="ECO:0000256" key="2">
    <source>
        <dbReference type="ARBA" id="ARBA00013489"/>
    </source>
</evidence>
<reference evidence="13 14" key="1">
    <citation type="submission" date="2021-02" db="EMBL/GenBank/DDBJ databases">
        <authorList>
            <person name="Park J.-S."/>
        </authorList>
    </citation>
    <scope>NUCLEOTIDE SEQUENCE [LARGE SCALE GENOMIC DNA]</scope>
    <source>
        <strain evidence="13 14">188UL20-2</strain>
    </source>
</reference>
<keyword evidence="3" id="KW-0813">Transport</keyword>
<feature type="transmembrane region" description="Helical" evidence="12">
    <location>
        <begin position="164"/>
        <end position="183"/>
    </location>
</feature>
<evidence type="ECO:0000256" key="5">
    <source>
        <dbReference type="ARBA" id="ARBA00022475"/>
    </source>
</evidence>
<keyword evidence="14" id="KW-1185">Reference proteome</keyword>
<evidence type="ECO:0000256" key="12">
    <source>
        <dbReference type="SAM" id="Phobius"/>
    </source>
</evidence>
<accession>A0ABS2HGN8</accession>
<proteinExistence type="predicted"/>
<dbReference type="PIRSF" id="PIRSF006603">
    <property type="entry name" value="DinF"/>
    <property type="match status" value="1"/>
</dbReference>
<sequence>MTSQSFSKQILTIAIPVSLKLFLDMAMILIDLFMIGQLGSAELTAVGMGLVLLAGSIGVLDNLFATGGGILVARLTGARREQCAANVLGAMFIIALPLYLIGTLAIPFVADLYLLFHTTAEVAVLGDLYFGTLVAGSIFIYLDVLLFTYFVSTGNNQLPMKIKMASLGLNVVFNYLFIFGNAGVPAMGIQGAALGTIVATAFSVALYLVVIKQSFTHAIQLRNALTHMKDILKLGVPSVVENFTFQISWLFIISIINSYAASVAAGFQIGYRVESIAFLPGLGTAAAAATLVSRFVGANRSRDIDSVTSVTATLTCLFMGGIGGLMAIIPESFACLFTNELSVINDASTYIRIIGLAQFPLGLQFVYTASLRGLGDVAKTAIIKIVLLWLNIVIPSLVIAHLGLDVVWLFTVIALANVIDAVVFITRFKRLRARSRMTTMYSAIG</sequence>
<dbReference type="InterPro" id="IPR050222">
    <property type="entry name" value="MATE_MdtK"/>
</dbReference>
<comment type="subcellular location">
    <subcellularLocation>
        <location evidence="1">Cell inner membrane</location>
        <topology evidence="1">Multi-pass membrane protein</topology>
    </subcellularLocation>
</comment>
<evidence type="ECO:0000256" key="6">
    <source>
        <dbReference type="ARBA" id="ARBA00022692"/>
    </source>
</evidence>
<keyword evidence="4" id="KW-0050">Antiport</keyword>
<evidence type="ECO:0000313" key="13">
    <source>
        <dbReference type="EMBL" id="MBM7035318.1"/>
    </source>
</evidence>
<dbReference type="Pfam" id="PF01554">
    <property type="entry name" value="MatE"/>
    <property type="match status" value="2"/>
</dbReference>
<dbReference type="NCBIfam" id="TIGR00797">
    <property type="entry name" value="matE"/>
    <property type="match status" value="1"/>
</dbReference>
<dbReference type="PANTHER" id="PTHR43298">
    <property type="entry name" value="MULTIDRUG RESISTANCE PROTEIN NORM-RELATED"/>
    <property type="match status" value="1"/>
</dbReference>
<feature type="transmembrane region" description="Helical" evidence="12">
    <location>
        <begin position="381"/>
        <end position="400"/>
    </location>
</feature>
<keyword evidence="7 12" id="KW-1133">Transmembrane helix</keyword>
<keyword evidence="9 12" id="KW-0472">Membrane</keyword>
<evidence type="ECO:0000313" key="14">
    <source>
        <dbReference type="Proteomes" id="UP000809621"/>
    </source>
</evidence>
<dbReference type="InterPro" id="IPR048279">
    <property type="entry name" value="MdtK-like"/>
</dbReference>
<feature type="transmembrane region" description="Helical" evidence="12">
    <location>
        <begin position="309"/>
        <end position="329"/>
    </location>
</feature>